<dbReference type="InterPro" id="IPR001789">
    <property type="entry name" value="Sig_transdc_resp-reg_receiver"/>
</dbReference>
<organism evidence="4">
    <name type="scientific">Collimonas fungivorans</name>
    <dbReference type="NCBI Taxonomy" id="158899"/>
    <lineage>
        <taxon>Bacteria</taxon>
        <taxon>Pseudomonadati</taxon>
        <taxon>Pseudomonadota</taxon>
        <taxon>Betaproteobacteria</taxon>
        <taxon>Burkholderiales</taxon>
        <taxon>Oxalobacteraceae</taxon>
        <taxon>Collimonas</taxon>
    </lineage>
</organism>
<evidence type="ECO:0000313" key="4">
    <source>
        <dbReference type="EMBL" id="AMO95115.1"/>
    </source>
</evidence>
<evidence type="ECO:0000256" key="2">
    <source>
        <dbReference type="PROSITE-ProRule" id="PRU00169"/>
    </source>
</evidence>
<name>A0A127PBR9_9BURK</name>
<reference evidence="4 5" key="1">
    <citation type="submission" date="2015-11" db="EMBL/GenBank/DDBJ databases">
        <title>Exploring the genomic traits of fungus-feeding bacterial genus Collimonas.</title>
        <authorList>
            <person name="Song C."/>
            <person name="Schmidt R."/>
            <person name="de Jager V."/>
            <person name="Krzyzanowska D."/>
            <person name="Jongedijk E."/>
            <person name="Cankar K."/>
            <person name="Beekwilder J."/>
            <person name="van Veen A."/>
            <person name="de Boer W."/>
            <person name="van Veen J.A."/>
            <person name="Garbeva P."/>
        </authorList>
    </citation>
    <scope>NUCLEOTIDE SEQUENCE [LARGE SCALE GENOMIC DNA]</scope>
    <source>
        <strain evidence="4 5">Ter6</strain>
    </source>
</reference>
<dbReference type="SMART" id="SM00448">
    <property type="entry name" value="REC"/>
    <property type="match status" value="1"/>
</dbReference>
<evidence type="ECO:0000256" key="1">
    <source>
        <dbReference type="ARBA" id="ARBA00022553"/>
    </source>
</evidence>
<keyword evidence="1 2" id="KW-0597">Phosphoprotein</keyword>
<dbReference type="Pfam" id="PF00072">
    <property type="entry name" value="Response_reg"/>
    <property type="match status" value="1"/>
</dbReference>
<gene>
    <name evidence="4" type="ORF">CFter6_2443</name>
</gene>
<feature type="domain" description="Response regulatory" evidence="3">
    <location>
        <begin position="3"/>
        <end position="119"/>
    </location>
</feature>
<dbReference type="AlphaFoldDB" id="A0A127PBR9"/>
<dbReference type="InterPro" id="IPR011006">
    <property type="entry name" value="CheY-like_superfamily"/>
</dbReference>
<dbReference type="InterPro" id="IPR050595">
    <property type="entry name" value="Bact_response_regulator"/>
</dbReference>
<dbReference type="EMBL" id="CP013232">
    <property type="protein sequence ID" value="AMO95115.1"/>
    <property type="molecule type" value="Genomic_DNA"/>
</dbReference>
<dbReference type="OrthoDB" id="9179585at2"/>
<proteinExistence type="predicted"/>
<dbReference type="Gene3D" id="3.40.50.2300">
    <property type="match status" value="1"/>
</dbReference>
<dbReference type="CDD" id="cd17546">
    <property type="entry name" value="REC_hyHK_CKI1_RcsC-like"/>
    <property type="match status" value="1"/>
</dbReference>
<dbReference type="PANTHER" id="PTHR44591">
    <property type="entry name" value="STRESS RESPONSE REGULATOR PROTEIN 1"/>
    <property type="match status" value="1"/>
</dbReference>
<dbReference type="Proteomes" id="UP000072421">
    <property type="component" value="Chromosome"/>
</dbReference>
<dbReference type="PROSITE" id="PS50110">
    <property type="entry name" value="RESPONSE_REGULATORY"/>
    <property type="match status" value="1"/>
</dbReference>
<feature type="modified residue" description="4-aspartylphosphate" evidence="2">
    <location>
        <position position="52"/>
    </location>
</feature>
<dbReference type="SUPFAM" id="SSF52172">
    <property type="entry name" value="CheY-like"/>
    <property type="match status" value="1"/>
</dbReference>
<dbReference type="PANTHER" id="PTHR44591:SF20">
    <property type="entry name" value="PROTEIN PILH"/>
    <property type="match status" value="1"/>
</dbReference>
<dbReference type="GO" id="GO:0000160">
    <property type="term" value="P:phosphorelay signal transduction system"/>
    <property type="evidence" value="ECO:0007669"/>
    <property type="project" value="InterPro"/>
</dbReference>
<protein>
    <submittedName>
        <fullName evidence="4">Response regulator</fullName>
    </submittedName>
</protein>
<evidence type="ECO:0000313" key="5">
    <source>
        <dbReference type="Proteomes" id="UP000072421"/>
    </source>
</evidence>
<dbReference type="PATRIC" id="fig|158899.10.peg.2437"/>
<accession>A0A127PBR9</accession>
<evidence type="ECO:0000259" key="3">
    <source>
        <dbReference type="PROSITE" id="PS50110"/>
    </source>
</evidence>
<dbReference type="RefSeq" id="WP_061539997.1">
    <property type="nucleotide sequence ID" value="NZ_CP013232.1"/>
</dbReference>
<sequence length="119" mass="12980">MKNILVVDDNPLNSNLARIILTRAGHTVHVFSGASEALRYLEKNTVDVVLTDVGMRDINGKEFCRLVKDGSHMVVPRMVAYTAFAMEEELLSIRAAGFDAVVIKPATRVQILAAVDPAS</sequence>